<evidence type="ECO:0000313" key="7">
    <source>
        <dbReference type="Proteomes" id="UP001620626"/>
    </source>
</evidence>
<feature type="transmembrane region" description="Helical" evidence="5">
    <location>
        <begin position="712"/>
        <end position="732"/>
    </location>
</feature>
<evidence type="ECO:0000256" key="2">
    <source>
        <dbReference type="ARBA" id="ARBA00022692"/>
    </source>
</evidence>
<name>A0ABD2LFA8_9BILA</name>
<keyword evidence="3 5" id="KW-1133">Transmembrane helix</keyword>
<feature type="transmembrane region" description="Helical" evidence="5">
    <location>
        <begin position="136"/>
        <end position="157"/>
    </location>
</feature>
<feature type="transmembrane region" description="Helical" evidence="5">
    <location>
        <begin position="388"/>
        <end position="408"/>
    </location>
</feature>
<dbReference type="GO" id="GO:0016020">
    <property type="term" value="C:membrane"/>
    <property type="evidence" value="ECO:0007669"/>
    <property type="project" value="UniProtKB-SubCell"/>
</dbReference>
<dbReference type="EMBL" id="JBICBT010000431">
    <property type="protein sequence ID" value="KAL3113902.1"/>
    <property type="molecule type" value="Genomic_DNA"/>
</dbReference>
<reference evidence="6 7" key="1">
    <citation type="submission" date="2024-10" db="EMBL/GenBank/DDBJ databases">
        <authorList>
            <person name="Kim D."/>
        </authorList>
    </citation>
    <scope>NUCLEOTIDE SEQUENCE [LARGE SCALE GENOMIC DNA]</scope>
    <source>
        <strain evidence="6">BH-2024</strain>
    </source>
</reference>
<evidence type="ECO:0000256" key="3">
    <source>
        <dbReference type="ARBA" id="ARBA00022989"/>
    </source>
</evidence>
<feature type="transmembrane region" description="Helical" evidence="5">
    <location>
        <begin position="539"/>
        <end position="561"/>
    </location>
</feature>
<accession>A0ABD2LFA8</accession>
<feature type="transmembrane region" description="Helical" evidence="5">
    <location>
        <begin position="753"/>
        <end position="774"/>
    </location>
</feature>
<dbReference type="SMART" id="SM01381">
    <property type="entry name" value="7TM_GPCR_Srsx"/>
    <property type="match status" value="3"/>
</dbReference>
<feature type="transmembrane region" description="Helical" evidence="5">
    <location>
        <begin position="313"/>
        <end position="341"/>
    </location>
</feature>
<dbReference type="InterPro" id="IPR019424">
    <property type="entry name" value="7TM_GPCR_Srsx"/>
</dbReference>
<dbReference type="Gene3D" id="1.20.1070.10">
    <property type="entry name" value="Rhodopsin 7-helix transmembrane proteins"/>
    <property type="match status" value="3"/>
</dbReference>
<gene>
    <name evidence="6" type="ORF">niasHT_012319</name>
</gene>
<dbReference type="InterPro" id="IPR000276">
    <property type="entry name" value="GPCR_Rhodpsn"/>
</dbReference>
<feature type="transmembrane region" description="Helical" evidence="5">
    <location>
        <begin position="794"/>
        <end position="811"/>
    </location>
</feature>
<keyword evidence="4 5" id="KW-0472">Membrane</keyword>
<dbReference type="PANTHER" id="PTHR23360">
    <property type="entry name" value="G-PROTEIN COUPLED RECEPTORS FAMILY 1 PROFILE DOMAIN-CONTAINING PROTEIN-RELATED"/>
    <property type="match status" value="1"/>
</dbReference>
<feature type="transmembrane region" description="Helical" evidence="5">
    <location>
        <begin position="20"/>
        <end position="48"/>
    </location>
</feature>
<feature type="transmembrane region" description="Helical" evidence="5">
    <location>
        <begin position="637"/>
        <end position="665"/>
    </location>
</feature>
<feature type="transmembrane region" description="Helical" evidence="5">
    <location>
        <begin position="95"/>
        <end position="115"/>
    </location>
</feature>
<feature type="transmembrane region" description="Helical" evidence="5">
    <location>
        <begin position="60"/>
        <end position="83"/>
    </location>
</feature>
<dbReference type="PANTHER" id="PTHR23360:SF5">
    <property type="entry name" value="G-PROTEIN COUPLED RECEPTORS FAMILY 1 PROFILE DOMAIN-CONTAINING PROTEIN"/>
    <property type="match status" value="1"/>
</dbReference>
<keyword evidence="7" id="KW-1185">Reference proteome</keyword>
<evidence type="ECO:0000256" key="5">
    <source>
        <dbReference type="SAM" id="Phobius"/>
    </source>
</evidence>
<organism evidence="6 7">
    <name type="scientific">Heterodera trifolii</name>
    <dbReference type="NCBI Taxonomy" id="157864"/>
    <lineage>
        <taxon>Eukaryota</taxon>
        <taxon>Metazoa</taxon>
        <taxon>Ecdysozoa</taxon>
        <taxon>Nematoda</taxon>
        <taxon>Chromadorea</taxon>
        <taxon>Rhabditida</taxon>
        <taxon>Tylenchina</taxon>
        <taxon>Tylenchomorpha</taxon>
        <taxon>Tylenchoidea</taxon>
        <taxon>Heteroderidae</taxon>
        <taxon>Heteroderinae</taxon>
        <taxon>Heterodera</taxon>
    </lineage>
</organism>
<dbReference type="AlphaFoldDB" id="A0ABD2LFA8"/>
<dbReference type="InterPro" id="IPR047130">
    <property type="entry name" value="7TM_GPCR_Srsx_nematod"/>
</dbReference>
<comment type="caution">
    <text evidence="6">The sequence shown here is derived from an EMBL/GenBank/DDBJ whole genome shotgun (WGS) entry which is preliminary data.</text>
</comment>
<keyword evidence="2 5" id="KW-0812">Transmembrane</keyword>
<feature type="transmembrane region" description="Helical" evidence="5">
    <location>
        <begin position="832"/>
        <end position="849"/>
    </location>
</feature>
<evidence type="ECO:0000256" key="4">
    <source>
        <dbReference type="ARBA" id="ARBA00023136"/>
    </source>
</evidence>
<dbReference type="Pfam" id="PF10320">
    <property type="entry name" value="7TM_GPCR_Srsx"/>
    <property type="match status" value="3"/>
</dbReference>
<protein>
    <submittedName>
        <fullName evidence="6">Uncharacterized protein</fullName>
    </submittedName>
</protein>
<feature type="transmembrane region" description="Helical" evidence="5">
    <location>
        <begin position="177"/>
        <end position="194"/>
    </location>
</feature>
<feature type="transmembrane region" description="Helical" evidence="5">
    <location>
        <begin position="429"/>
        <end position="450"/>
    </location>
</feature>
<feature type="transmembrane region" description="Helical" evidence="5">
    <location>
        <begin position="677"/>
        <end position="700"/>
    </location>
</feature>
<dbReference type="SUPFAM" id="SSF81321">
    <property type="entry name" value="Family A G protein-coupled receptor-like"/>
    <property type="match status" value="3"/>
</dbReference>
<feature type="transmembrane region" description="Helical" evidence="5">
    <location>
        <begin position="498"/>
        <end position="518"/>
    </location>
</feature>
<feature type="transmembrane region" description="Helical" evidence="5">
    <location>
        <begin position="215"/>
        <end position="237"/>
    </location>
</feature>
<evidence type="ECO:0000313" key="6">
    <source>
        <dbReference type="EMBL" id="KAL3113902.1"/>
    </source>
</evidence>
<proteinExistence type="predicted"/>
<dbReference type="Proteomes" id="UP001620626">
    <property type="component" value="Unassembled WGS sequence"/>
</dbReference>
<evidence type="ECO:0000256" key="1">
    <source>
        <dbReference type="ARBA" id="ARBA00004370"/>
    </source>
</evidence>
<comment type="subcellular location">
    <subcellularLocation>
        <location evidence="1">Membrane</location>
    </subcellularLocation>
</comment>
<sequence length="930" mass="105616">MAYLNNGTFYLAYKDAKPSWALISCAFIFGIIATLGIIFNVAVIFVTIRTKQFRGTVNYLLALCSFFELLHQQGHFLFVYTAFSGQNFIEYRLAAKIELISMLAICGIYPTMLFTGIDRLIGIIFNEMYRKTKIRLYLATITTVWVAFCFDLCKSLYQNIELIGDQMGPDYQRMVWLLLNLMTIAIYLFVGIMIRIKSAGLPSSDQINRRTFRSLFCVITVNAGGYCIYLTYCVLIKPTISSPITAWFGQLITAIPLNIGAASNGPILYFTSTDYHQAFRSVFPFVFKRFSAQNRTAPQQNFYLAYKDAKPSWALISCAFIFGIIATLGIIFNVAVIFVTIRTKQFRGTVNYLLALCSFFELLHQQGDFLFVYIAFSGQNFIEYRLAAKIELISMLAICGIYPTMLFTGIDRLIGIIFNETYRKTKIRLYLAMITTVWVAFCFDLCKSLYQNIELIGDQMVTGCLIDVIKGGGFPPIYQGYGTDYDNFLLKGPDYQRMVWLLLNLMTIAIYLFVGIMIRIKSAGLPSSDQINRRTFRSLFCVITVNAGGYCIYLTYCVLIKPSISSPITAWFGQFITAIPLKIGAASNGPILYFTSTDYHQAFRSVFLFVFKRFSAQNRTAPQQNFYLAYKDAKPSWALISCAFIFGIIATLGIIFNVAVIFVTIRTKQFRGTVNYLLALCSFFELLHQQGHFLFVYTAFSGQNFIEYRLAAKIELISMLAICGIYPTMLFTGIDRLIGIIFNEMYRKTKIRLYLATITTVWVAFCFDLCKSLYQNIELIGDQMGPDYQRIVWLLLNLMTIAIYLFVGIMIRIKSAGLPSSDQINRRTFRSLFCVIAVNAGGYCIYLTYCVLIKPTISSPITAWFGQLITAIPLNIGAASNGPILYFTSTDYHQAFRSVFPFVFKRFSAQNRTAPQQNVQPVQLITNLIN</sequence>